<accession>A0A5B7I0K1</accession>
<evidence type="ECO:0000313" key="2">
    <source>
        <dbReference type="Proteomes" id="UP000324222"/>
    </source>
</evidence>
<gene>
    <name evidence="1" type="ORF">E2C01_071703</name>
</gene>
<dbReference type="AlphaFoldDB" id="A0A5B7I0K1"/>
<reference evidence="1 2" key="1">
    <citation type="submission" date="2019-05" db="EMBL/GenBank/DDBJ databases">
        <title>Another draft genome of Portunus trituberculatus and its Hox gene families provides insights of decapod evolution.</title>
        <authorList>
            <person name="Jeong J.-H."/>
            <person name="Song I."/>
            <person name="Kim S."/>
            <person name="Choi T."/>
            <person name="Kim D."/>
            <person name="Ryu S."/>
            <person name="Kim W."/>
        </authorList>
    </citation>
    <scope>NUCLEOTIDE SEQUENCE [LARGE SCALE GENOMIC DNA]</scope>
    <source>
        <tissue evidence="1">Muscle</tissue>
    </source>
</reference>
<name>A0A5B7I0K1_PORTR</name>
<keyword evidence="2" id="KW-1185">Reference proteome</keyword>
<dbReference type="Proteomes" id="UP000324222">
    <property type="component" value="Unassembled WGS sequence"/>
</dbReference>
<protein>
    <submittedName>
        <fullName evidence="1">Uncharacterized protein</fullName>
    </submittedName>
</protein>
<evidence type="ECO:0000313" key="1">
    <source>
        <dbReference type="EMBL" id="MPC77252.1"/>
    </source>
</evidence>
<organism evidence="1 2">
    <name type="scientific">Portunus trituberculatus</name>
    <name type="common">Swimming crab</name>
    <name type="synonym">Neptunus trituberculatus</name>
    <dbReference type="NCBI Taxonomy" id="210409"/>
    <lineage>
        <taxon>Eukaryota</taxon>
        <taxon>Metazoa</taxon>
        <taxon>Ecdysozoa</taxon>
        <taxon>Arthropoda</taxon>
        <taxon>Crustacea</taxon>
        <taxon>Multicrustacea</taxon>
        <taxon>Malacostraca</taxon>
        <taxon>Eumalacostraca</taxon>
        <taxon>Eucarida</taxon>
        <taxon>Decapoda</taxon>
        <taxon>Pleocyemata</taxon>
        <taxon>Brachyura</taxon>
        <taxon>Eubrachyura</taxon>
        <taxon>Portunoidea</taxon>
        <taxon>Portunidae</taxon>
        <taxon>Portuninae</taxon>
        <taxon>Portunus</taxon>
    </lineage>
</organism>
<comment type="caution">
    <text evidence="1">The sequence shown here is derived from an EMBL/GenBank/DDBJ whole genome shotgun (WGS) entry which is preliminary data.</text>
</comment>
<dbReference type="EMBL" id="VSRR010045407">
    <property type="protein sequence ID" value="MPC77252.1"/>
    <property type="molecule type" value="Genomic_DNA"/>
</dbReference>
<proteinExistence type="predicted"/>
<sequence>MQINLPKSDLVPSQRKQYLGMVLDSMSALVFPSPERVNQFLLVAQSFQEYRSPTVSLWRSLLGHLTSLERLVPGGQVCSQSLQWCLKKHWKAASTLVAGSSFTAVSGRPLLVDGSRSSSQGSFLCDGSHKAVSVFQRLPSWLGCSSGLLSHLGGVVFPEAEVSHPQPGNDGCFPDFAILSAGTVGHVGVSHVRQLNNDGLFMEFGGHSLVSLHPRFMPGCHNAVADVLSREWVGLE</sequence>